<dbReference type="InterPro" id="IPR046906">
    <property type="entry name" value="Mab-21_HhH/H2TH-like"/>
</dbReference>
<accession>A0ABM1C388</accession>
<sequence>MFLSSGSFADTFSITETSLKELTKSLNAVFNQYVIVSREELKSQKREALYVVECIRKNIESNVQIYPVGSCRTNLHVRGRYDFDFQLRHLDQLLYNLEMDEFQVTCNKNSIQFRKSVFDVCKSSVEELDMLPGKHIEAKEGVKAMQIRITNNHTNAKIKIDVVPAIDVSNSQVVLNKLKKMPLVVKQLELCHSNLDHLSIRKVPIAHILPNEERNVWELDLTPLCKHVLSRLFQNKKAIRILKSLRDKMEWYKSGFYSSHIFTVILLSLDLDPDSSLGRIFVEALLKLYKALEKGYLPDIFHPHKNHFEQVTTEDRESILEDMLEKF</sequence>
<reference evidence="3" key="1">
    <citation type="submission" date="2025-08" db="UniProtKB">
        <authorList>
            <consortium name="RefSeq"/>
        </authorList>
    </citation>
    <scope>IDENTIFICATION</scope>
    <source>
        <tissue evidence="3">Muscle</tissue>
    </source>
</reference>
<dbReference type="Gene3D" id="1.10.1410.40">
    <property type="match status" value="1"/>
</dbReference>
<dbReference type="Pfam" id="PF20266">
    <property type="entry name" value="Mab-21_C"/>
    <property type="match status" value="1"/>
</dbReference>
<dbReference type="Proteomes" id="UP000694941">
    <property type="component" value="Unplaced"/>
</dbReference>
<evidence type="ECO:0000313" key="3">
    <source>
        <dbReference type="RefSeq" id="XP_013793396.2"/>
    </source>
</evidence>
<gene>
    <name evidence="3" type="primary">LOC106477364</name>
</gene>
<proteinExistence type="predicted"/>
<feature type="domain" description="Mab-21-like HhH/H2TH-like" evidence="1">
    <location>
        <begin position="235"/>
        <end position="321"/>
    </location>
</feature>
<dbReference type="GeneID" id="106477364"/>
<evidence type="ECO:0000313" key="2">
    <source>
        <dbReference type="Proteomes" id="UP000694941"/>
    </source>
</evidence>
<name>A0ABM1C388_LIMPO</name>
<keyword evidence="2" id="KW-1185">Reference proteome</keyword>
<evidence type="ECO:0000259" key="1">
    <source>
        <dbReference type="Pfam" id="PF20266"/>
    </source>
</evidence>
<dbReference type="RefSeq" id="XP_013793396.2">
    <property type="nucleotide sequence ID" value="XM_013937942.2"/>
</dbReference>
<organism evidence="2 3">
    <name type="scientific">Limulus polyphemus</name>
    <name type="common">Atlantic horseshoe crab</name>
    <dbReference type="NCBI Taxonomy" id="6850"/>
    <lineage>
        <taxon>Eukaryota</taxon>
        <taxon>Metazoa</taxon>
        <taxon>Ecdysozoa</taxon>
        <taxon>Arthropoda</taxon>
        <taxon>Chelicerata</taxon>
        <taxon>Merostomata</taxon>
        <taxon>Xiphosura</taxon>
        <taxon>Limulidae</taxon>
        <taxon>Limulus</taxon>
    </lineage>
</organism>
<protein>
    <submittedName>
        <fullName evidence="3">Uncharacterized protein LOC106477364</fullName>
    </submittedName>
</protein>